<dbReference type="InterPro" id="IPR002104">
    <property type="entry name" value="Integrase_catalytic"/>
</dbReference>
<dbReference type="InterPro" id="IPR038488">
    <property type="entry name" value="Integrase_DNA-bd_sf"/>
</dbReference>
<dbReference type="Gene3D" id="1.10.443.10">
    <property type="entry name" value="Intergrase catalytic core"/>
    <property type="match status" value="1"/>
</dbReference>
<keyword evidence="3" id="KW-0238">DNA-binding</keyword>
<dbReference type="Gene3D" id="3.30.160.390">
    <property type="entry name" value="Integrase, DNA-binding domain"/>
    <property type="match status" value="1"/>
</dbReference>
<keyword evidence="4" id="KW-0233">DNA recombination</keyword>
<dbReference type="InterPro" id="IPR050808">
    <property type="entry name" value="Phage_Integrase"/>
</dbReference>
<feature type="domain" description="Tyr recombinase" evidence="5">
    <location>
        <begin position="223"/>
        <end position="393"/>
    </location>
</feature>
<gene>
    <name evidence="6" type="ORF">GRI89_05020</name>
</gene>
<dbReference type="Gene3D" id="1.10.150.130">
    <property type="match status" value="1"/>
</dbReference>
<dbReference type="GO" id="GO:0015074">
    <property type="term" value="P:DNA integration"/>
    <property type="evidence" value="ECO:0007669"/>
    <property type="project" value="UniProtKB-KW"/>
</dbReference>
<dbReference type="GO" id="GO:0006310">
    <property type="term" value="P:DNA recombination"/>
    <property type="evidence" value="ECO:0007669"/>
    <property type="project" value="UniProtKB-KW"/>
</dbReference>
<comment type="similarity">
    <text evidence="1">Belongs to the 'phage' integrase family.</text>
</comment>
<evidence type="ECO:0000313" key="6">
    <source>
        <dbReference type="EMBL" id="MXO58901.1"/>
    </source>
</evidence>
<evidence type="ECO:0000256" key="4">
    <source>
        <dbReference type="ARBA" id="ARBA00023172"/>
    </source>
</evidence>
<dbReference type="GO" id="GO:0003677">
    <property type="term" value="F:DNA binding"/>
    <property type="evidence" value="ECO:0007669"/>
    <property type="project" value="UniProtKB-KW"/>
</dbReference>
<dbReference type="PANTHER" id="PTHR30629:SF2">
    <property type="entry name" value="PROPHAGE INTEGRASE INTS-RELATED"/>
    <property type="match status" value="1"/>
</dbReference>
<proteinExistence type="inferred from homology"/>
<dbReference type="InterPro" id="IPR011010">
    <property type="entry name" value="DNA_brk_join_enz"/>
</dbReference>
<dbReference type="Pfam" id="PF00589">
    <property type="entry name" value="Phage_integrase"/>
    <property type="match status" value="1"/>
</dbReference>
<dbReference type="AlphaFoldDB" id="A0A6I4SSE6"/>
<accession>A0A6I4SSE6</accession>
<name>A0A6I4SSE6_9SPHN</name>
<evidence type="ECO:0000256" key="1">
    <source>
        <dbReference type="ARBA" id="ARBA00008857"/>
    </source>
</evidence>
<sequence length="418" mass="46272">MLDRRAGAMPKPTPLLKGFEREVAKAKPTAKRQVIFDEATTGLALIVTPKGKSSFSIVARDPVGRQVWKQIGQPSLMTVAKARELAAVAVARVKAGETDILPDEAPKAAPETFKVVAERFVKRWVDKGGKKQDGVPLRSKREIERQLATYVYPRWQSKPFLSIRRGVVTALMDDLVDNNGPVQADRVLATLAKLFNWYRQYDEHYVSPVIPEMKRSGSHRDRARTRILNDDEIRSVWAACDKVGTFGAFVKVALLTGQRRAKVAAMRWADIEDGVWTIPAEAREKVNAGALRLPKLALDIINAQPRAKENPFVFAGRGKKAFHSFSDGKEDLHAVAPIPPWVIHDLRRTAKSLMARAGVRPDISERALGHVIPGVEGTYDRHAYFEEKAAALEALAALVERVLKGEGDNVIPFKSAAS</sequence>
<organism evidence="6 7">
    <name type="scientific">Croceibacterium salegens</name>
    <dbReference type="NCBI Taxonomy" id="1737568"/>
    <lineage>
        <taxon>Bacteria</taxon>
        <taxon>Pseudomonadati</taxon>
        <taxon>Pseudomonadota</taxon>
        <taxon>Alphaproteobacteria</taxon>
        <taxon>Sphingomonadales</taxon>
        <taxon>Erythrobacteraceae</taxon>
        <taxon>Croceibacterium</taxon>
    </lineage>
</organism>
<evidence type="ECO:0000259" key="5">
    <source>
        <dbReference type="PROSITE" id="PS51898"/>
    </source>
</evidence>
<keyword evidence="2" id="KW-0229">DNA integration</keyword>
<evidence type="ECO:0000313" key="7">
    <source>
        <dbReference type="Proteomes" id="UP000433652"/>
    </source>
</evidence>
<reference evidence="6 7" key="1">
    <citation type="submission" date="2019-12" db="EMBL/GenBank/DDBJ databases">
        <title>Genomic-based taxomic classification of the family Erythrobacteraceae.</title>
        <authorList>
            <person name="Xu L."/>
        </authorList>
    </citation>
    <scope>NUCLEOTIDE SEQUENCE [LARGE SCALE GENOMIC DNA]</scope>
    <source>
        <strain evidence="6 7">MCCC 1K01500</strain>
    </source>
</reference>
<evidence type="ECO:0000256" key="3">
    <source>
        <dbReference type="ARBA" id="ARBA00023125"/>
    </source>
</evidence>
<protein>
    <submittedName>
        <fullName evidence="6">Tyrosine-type recombinase/integrase</fullName>
    </submittedName>
</protein>
<dbReference type="EMBL" id="WTYM01000030">
    <property type="protein sequence ID" value="MXO58901.1"/>
    <property type="molecule type" value="Genomic_DNA"/>
</dbReference>
<dbReference type="PROSITE" id="PS51898">
    <property type="entry name" value="TYR_RECOMBINASE"/>
    <property type="match status" value="1"/>
</dbReference>
<dbReference type="CDD" id="cd00801">
    <property type="entry name" value="INT_P4_C"/>
    <property type="match status" value="1"/>
</dbReference>
<comment type="caution">
    <text evidence="6">The sequence shown here is derived from an EMBL/GenBank/DDBJ whole genome shotgun (WGS) entry which is preliminary data.</text>
</comment>
<evidence type="ECO:0000256" key="2">
    <source>
        <dbReference type="ARBA" id="ARBA00022908"/>
    </source>
</evidence>
<dbReference type="PANTHER" id="PTHR30629">
    <property type="entry name" value="PROPHAGE INTEGRASE"/>
    <property type="match status" value="1"/>
</dbReference>
<dbReference type="Proteomes" id="UP000433652">
    <property type="component" value="Unassembled WGS sequence"/>
</dbReference>
<dbReference type="InterPro" id="IPR010998">
    <property type="entry name" value="Integrase_recombinase_N"/>
</dbReference>
<keyword evidence="7" id="KW-1185">Reference proteome</keyword>
<dbReference type="SUPFAM" id="SSF56349">
    <property type="entry name" value="DNA breaking-rejoining enzymes"/>
    <property type="match status" value="1"/>
</dbReference>
<dbReference type="InterPro" id="IPR013762">
    <property type="entry name" value="Integrase-like_cat_sf"/>
</dbReference>